<organism evidence="1 2">
    <name type="scientific">Aliiroseovarius zhejiangensis</name>
    <dbReference type="NCBI Taxonomy" id="1632025"/>
    <lineage>
        <taxon>Bacteria</taxon>
        <taxon>Pseudomonadati</taxon>
        <taxon>Pseudomonadota</taxon>
        <taxon>Alphaproteobacteria</taxon>
        <taxon>Rhodobacterales</taxon>
        <taxon>Paracoccaceae</taxon>
        <taxon>Aliiroseovarius</taxon>
    </lineage>
</organism>
<sequence>MIINELFAPGITHIEVRCCDCGHTVVRKPDQVPAVISQHEFERRSVWTGSRRCSGSPGSR</sequence>
<reference evidence="2" key="1">
    <citation type="journal article" date="2019" name="Int. J. Syst. Evol. Microbiol.">
        <title>The Global Catalogue of Microorganisms (GCM) 10K type strain sequencing project: providing services to taxonomists for standard genome sequencing and annotation.</title>
        <authorList>
            <consortium name="The Broad Institute Genomics Platform"/>
            <consortium name="The Broad Institute Genome Sequencing Center for Infectious Disease"/>
            <person name="Wu L."/>
            <person name="Ma J."/>
        </authorList>
    </citation>
    <scope>NUCLEOTIDE SEQUENCE [LARGE SCALE GENOMIC DNA]</scope>
    <source>
        <strain evidence="2">KCTC 42443</strain>
    </source>
</reference>
<keyword evidence="2" id="KW-1185">Reference proteome</keyword>
<proteinExistence type="predicted"/>
<dbReference type="RefSeq" id="WP_191287641.1">
    <property type="nucleotide sequence ID" value="NZ_BNCH01000013.1"/>
</dbReference>
<evidence type="ECO:0000313" key="2">
    <source>
        <dbReference type="Proteomes" id="UP000609802"/>
    </source>
</evidence>
<dbReference type="EMBL" id="BNCH01000013">
    <property type="protein sequence ID" value="GHF09468.1"/>
    <property type="molecule type" value="Genomic_DNA"/>
</dbReference>
<accession>A0ABQ3J8W2</accession>
<evidence type="ECO:0000313" key="1">
    <source>
        <dbReference type="EMBL" id="GHF09468.1"/>
    </source>
</evidence>
<gene>
    <name evidence="1" type="ORF">GCM10016455_32890</name>
</gene>
<protein>
    <submittedName>
        <fullName evidence="1">Uncharacterized protein</fullName>
    </submittedName>
</protein>
<name>A0ABQ3J8W2_9RHOB</name>
<dbReference type="Proteomes" id="UP000609802">
    <property type="component" value="Unassembled WGS sequence"/>
</dbReference>
<comment type="caution">
    <text evidence="1">The sequence shown here is derived from an EMBL/GenBank/DDBJ whole genome shotgun (WGS) entry which is preliminary data.</text>
</comment>